<proteinExistence type="predicted"/>
<evidence type="ECO:0000313" key="2">
    <source>
        <dbReference type="EMBL" id="KAF5831725.1"/>
    </source>
</evidence>
<dbReference type="EMBL" id="MU069926">
    <property type="protein sequence ID" value="KAF5831725.1"/>
    <property type="molecule type" value="Genomic_DNA"/>
</dbReference>
<name>A0ABQ7GAT7_DUNSA</name>
<gene>
    <name evidence="2" type="ORF">DUNSADRAFT_12699</name>
</gene>
<evidence type="ECO:0000256" key="1">
    <source>
        <dbReference type="SAM" id="MobiDB-lite"/>
    </source>
</evidence>
<dbReference type="Proteomes" id="UP000815325">
    <property type="component" value="Unassembled WGS sequence"/>
</dbReference>
<accession>A0ABQ7GAT7</accession>
<protein>
    <recommendedName>
        <fullName evidence="4">Encoded protein</fullName>
    </recommendedName>
</protein>
<evidence type="ECO:0008006" key="4">
    <source>
        <dbReference type="Google" id="ProtNLM"/>
    </source>
</evidence>
<evidence type="ECO:0000313" key="3">
    <source>
        <dbReference type="Proteomes" id="UP000815325"/>
    </source>
</evidence>
<feature type="region of interest" description="Disordered" evidence="1">
    <location>
        <begin position="40"/>
        <end position="63"/>
    </location>
</feature>
<reference evidence="2" key="1">
    <citation type="submission" date="2017-08" db="EMBL/GenBank/DDBJ databases">
        <authorList>
            <person name="Polle J.E."/>
            <person name="Barry K."/>
            <person name="Cushman J."/>
            <person name="Schmutz J."/>
            <person name="Tran D."/>
            <person name="Hathwaick L.T."/>
            <person name="Yim W.C."/>
            <person name="Jenkins J."/>
            <person name="Mckie-Krisberg Z.M."/>
            <person name="Prochnik S."/>
            <person name="Lindquist E."/>
            <person name="Dockter R.B."/>
            <person name="Adam C."/>
            <person name="Molina H."/>
            <person name="Bunkerborg J."/>
            <person name="Jin E."/>
            <person name="Buchheim M."/>
            <person name="Magnuson J."/>
        </authorList>
    </citation>
    <scope>NUCLEOTIDE SEQUENCE</scope>
    <source>
        <strain evidence="2">CCAP 19/18</strain>
    </source>
</reference>
<feature type="compositionally biased region" description="Low complexity" evidence="1">
    <location>
        <begin position="42"/>
        <end position="60"/>
    </location>
</feature>
<sequence length="161" mass="17820">MDNRPGASIVRLGTNLWPIWNMQFRAVLDSKNLGEVLEEPAEAMTSTTSSQTTAQGAAPSRAAQDKQAKGLMALSVEKIYLTIVDESETTREAWVKLEKLHTGNSKARKAALAREGDRVLVGDVHFSYCRTEDMAADFLTKALSPDKFRRCREMIGMVSLD</sequence>
<organism evidence="2 3">
    <name type="scientific">Dunaliella salina</name>
    <name type="common">Green alga</name>
    <name type="synonym">Protococcus salinus</name>
    <dbReference type="NCBI Taxonomy" id="3046"/>
    <lineage>
        <taxon>Eukaryota</taxon>
        <taxon>Viridiplantae</taxon>
        <taxon>Chlorophyta</taxon>
        <taxon>core chlorophytes</taxon>
        <taxon>Chlorophyceae</taxon>
        <taxon>CS clade</taxon>
        <taxon>Chlamydomonadales</taxon>
        <taxon>Dunaliellaceae</taxon>
        <taxon>Dunaliella</taxon>
    </lineage>
</organism>
<dbReference type="Pfam" id="PF14223">
    <property type="entry name" value="Retrotran_gag_2"/>
    <property type="match status" value="1"/>
</dbReference>
<keyword evidence="3" id="KW-1185">Reference proteome</keyword>
<comment type="caution">
    <text evidence="2">The sequence shown here is derived from an EMBL/GenBank/DDBJ whole genome shotgun (WGS) entry which is preliminary data.</text>
</comment>